<evidence type="ECO:0000256" key="12">
    <source>
        <dbReference type="SAM" id="MobiDB-lite"/>
    </source>
</evidence>
<dbReference type="GO" id="GO:0006646">
    <property type="term" value="P:phosphatidylethanolamine biosynthetic process"/>
    <property type="evidence" value="ECO:0007669"/>
    <property type="project" value="UniProtKB-UniPathway"/>
</dbReference>
<keyword evidence="7" id="KW-0594">Phospholipid biosynthesis</keyword>
<evidence type="ECO:0000256" key="1">
    <source>
        <dbReference type="ARBA" id="ARBA00005189"/>
    </source>
</evidence>
<protein>
    <recommendedName>
        <fullName evidence="10">ethanolamine-phosphate cytidylyltransferase</fullName>
        <ecNumber evidence="10">2.7.7.14</ecNumber>
    </recommendedName>
    <alternativeName>
        <fullName evidence="11">CTP:phosphoethanolamine cytidylyltransferase</fullName>
    </alternativeName>
</protein>
<dbReference type="EMBL" id="JAEHOD010000104">
    <property type="protein sequence ID" value="KAG2426874.1"/>
    <property type="molecule type" value="Genomic_DNA"/>
</dbReference>
<feature type="domain" description="Cytidyltransferase-like" evidence="13">
    <location>
        <begin position="77"/>
        <end position="206"/>
    </location>
</feature>
<name>A0A835SRD2_9CHLO</name>
<evidence type="ECO:0000256" key="7">
    <source>
        <dbReference type="ARBA" id="ARBA00023209"/>
    </source>
</evidence>
<dbReference type="Pfam" id="PF01467">
    <property type="entry name" value="CTP_transf_like"/>
    <property type="match status" value="2"/>
</dbReference>
<reference evidence="14" key="1">
    <citation type="journal article" date="2020" name="bioRxiv">
        <title>Comparative genomics of Chlamydomonas.</title>
        <authorList>
            <person name="Craig R.J."/>
            <person name="Hasan A.R."/>
            <person name="Ness R.W."/>
            <person name="Keightley P.D."/>
        </authorList>
    </citation>
    <scope>NUCLEOTIDE SEQUENCE</scope>
    <source>
        <strain evidence="14">CCAP 11/173</strain>
    </source>
</reference>
<feature type="domain" description="Cytidyltransferase-like" evidence="13">
    <location>
        <begin position="281"/>
        <end position="377"/>
    </location>
</feature>
<dbReference type="GO" id="GO:0005737">
    <property type="term" value="C:cytoplasm"/>
    <property type="evidence" value="ECO:0007669"/>
    <property type="project" value="TreeGrafter"/>
</dbReference>
<dbReference type="InterPro" id="IPR041723">
    <property type="entry name" value="CCT"/>
</dbReference>
<dbReference type="Proteomes" id="UP000613740">
    <property type="component" value="Unassembled WGS sequence"/>
</dbReference>
<evidence type="ECO:0000256" key="6">
    <source>
        <dbReference type="ARBA" id="ARBA00023098"/>
    </source>
</evidence>
<evidence type="ECO:0000256" key="3">
    <source>
        <dbReference type="ARBA" id="ARBA00022516"/>
    </source>
</evidence>
<dbReference type="NCBIfam" id="TIGR00125">
    <property type="entry name" value="cyt_tran_rel"/>
    <property type="match status" value="2"/>
</dbReference>
<dbReference type="GO" id="GO:0004306">
    <property type="term" value="F:ethanolamine-phosphate cytidylyltransferase activity"/>
    <property type="evidence" value="ECO:0007669"/>
    <property type="project" value="UniProtKB-EC"/>
</dbReference>
<dbReference type="PANTHER" id="PTHR45780">
    <property type="entry name" value="ETHANOLAMINE-PHOSPHATE CYTIDYLYLTRANSFERASE"/>
    <property type="match status" value="1"/>
</dbReference>
<dbReference type="AlphaFoldDB" id="A0A835SRD2"/>
<dbReference type="InterPro" id="IPR004821">
    <property type="entry name" value="Cyt_trans-like"/>
</dbReference>
<comment type="pathway">
    <text evidence="9">Phospholipid metabolism; phosphatidylethanolamine biosynthesis; phosphatidylethanolamine from ethanolamine: step 2/3.</text>
</comment>
<evidence type="ECO:0000256" key="11">
    <source>
        <dbReference type="ARBA" id="ARBA00031473"/>
    </source>
</evidence>
<evidence type="ECO:0000313" key="15">
    <source>
        <dbReference type="Proteomes" id="UP000613740"/>
    </source>
</evidence>
<feature type="region of interest" description="Disordered" evidence="12">
    <location>
        <begin position="225"/>
        <end position="252"/>
    </location>
</feature>
<evidence type="ECO:0000259" key="13">
    <source>
        <dbReference type="Pfam" id="PF01467"/>
    </source>
</evidence>
<comment type="similarity">
    <text evidence="2">Belongs to the cytidylyltransferase family.</text>
</comment>
<dbReference type="InterPro" id="IPR014729">
    <property type="entry name" value="Rossmann-like_a/b/a_fold"/>
</dbReference>
<dbReference type="EC" id="2.7.7.14" evidence="10"/>
<dbReference type="CDD" id="cd02174">
    <property type="entry name" value="CCT"/>
    <property type="match status" value="1"/>
</dbReference>
<accession>A0A835SRD2</accession>
<comment type="pathway">
    <text evidence="1">Lipid metabolism.</text>
</comment>
<gene>
    <name evidence="14" type="ORF">HYH02_014726</name>
</gene>
<sequence length="445" mass="49545">MVTGLLDSVKHNPLLWTCAAAAVSLGVGLLSYKAAKAAELYVPIQYQYRPGTISGWLANALAKHSKSRRKRRPVRVYLDGCFDMMHYGHANALRQAKAVGDELVVGLINDAEIMRCKGPPVMNEEERHTLVEAVKWVDEILTGVPYDLNPEFVNELFTKHRIDYIIHGDDPCLLPDGTDAYAHAKKLGRFKMVKRTEGVSTTDIVGRMLTCSRVNHFINEDEPHPLAKSFSMGTPREESNAEASTSDASTRTTLSKFLPTSRRLVQFSNGRVAPEGARIVYIDGAFDCFHPGHVKILKAAKAQGDFLLVGLHTDEDVQARRGPHLPIMNLHERSLSVLSCKYVDEVVIGSPCVITEDLMKTFNISVVVRGSMSETSILGPVEEERYEVPRRMGLFIELPSPSDVTARNIIHRIVDKRAAFEARNAKKVKGEEAYYTGAKQYVQEL</sequence>
<comment type="caution">
    <text evidence="14">The sequence shown here is derived from an EMBL/GenBank/DDBJ whole genome shotgun (WGS) entry which is preliminary data.</text>
</comment>
<dbReference type="CDD" id="cd02173">
    <property type="entry name" value="ECT"/>
    <property type="match status" value="1"/>
</dbReference>
<keyword evidence="6" id="KW-0443">Lipid metabolism</keyword>
<evidence type="ECO:0000256" key="9">
    <source>
        <dbReference type="ARBA" id="ARBA00024191"/>
    </source>
</evidence>
<dbReference type="OrthoDB" id="40021at2759"/>
<evidence type="ECO:0000313" key="14">
    <source>
        <dbReference type="EMBL" id="KAG2426874.1"/>
    </source>
</evidence>
<proteinExistence type="inferred from homology"/>
<evidence type="ECO:0000256" key="8">
    <source>
        <dbReference type="ARBA" id="ARBA00023264"/>
    </source>
</evidence>
<evidence type="ECO:0000256" key="10">
    <source>
        <dbReference type="ARBA" id="ARBA00024221"/>
    </source>
</evidence>
<dbReference type="Gene3D" id="3.40.50.620">
    <property type="entry name" value="HUPs"/>
    <property type="match status" value="2"/>
</dbReference>
<organism evidence="14 15">
    <name type="scientific">Chlamydomonas schloesseri</name>
    <dbReference type="NCBI Taxonomy" id="2026947"/>
    <lineage>
        <taxon>Eukaryota</taxon>
        <taxon>Viridiplantae</taxon>
        <taxon>Chlorophyta</taxon>
        <taxon>core chlorophytes</taxon>
        <taxon>Chlorophyceae</taxon>
        <taxon>CS clade</taxon>
        <taxon>Chlamydomonadales</taxon>
        <taxon>Chlamydomonadaceae</taxon>
        <taxon>Chlamydomonas</taxon>
    </lineage>
</organism>
<keyword evidence="8" id="KW-1208">Phospholipid metabolism</keyword>
<evidence type="ECO:0000256" key="4">
    <source>
        <dbReference type="ARBA" id="ARBA00022679"/>
    </source>
</evidence>
<dbReference type="SUPFAM" id="SSF52374">
    <property type="entry name" value="Nucleotidylyl transferase"/>
    <property type="match status" value="2"/>
</dbReference>
<evidence type="ECO:0000256" key="2">
    <source>
        <dbReference type="ARBA" id="ARBA00010101"/>
    </source>
</evidence>
<feature type="compositionally biased region" description="Polar residues" evidence="12">
    <location>
        <begin position="241"/>
        <end position="252"/>
    </location>
</feature>
<keyword evidence="4" id="KW-0808">Transferase</keyword>
<dbReference type="InterPro" id="IPR044608">
    <property type="entry name" value="Ect1/PCYT2"/>
</dbReference>
<keyword evidence="5" id="KW-0548">Nucleotidyltransferase</keyword>
<dbReference type="PANTHER" id="PTHR45780:SF2">
    <property type="entry name" value="ETHANOLAMINE-PHOSPHATE CYTIDYLYLTRANSFERASE"/>
    <property type="match status" value="1"/>
</dbReference>
<evidence type="ECO:0000256" key="5">
    <source>
        <dbReference type="ARBA" id="ARBA00022695"/>
    </source>
</evidence>
<keyword evidence="15" id="KW-1185">Reference proteome</keyword>
<dbReference type="UniPathway" id="UPA00558">
    <property type="reaction ID" value="UER00742"/>
</dbReference>
<keyword evidence="3" id="KW-0444">Lipid biosynthesis</keyword>